<organism evidence="1">
    <name type="scientific">Anopheles coluzzii</name>
    <name type="common">African malaria mosquito</name>
    <dbReference type="NCBI Taxonomy" id="1518534"/>
    <lineage>
        <taxon>Eukaryota</taxon>
        <taxon>Metazoa</taxon>
        <taxon>Ecdysozoa</taxon>
        <taxon>Arthropoda</taxon>
        <taxon>Hexapoda</taxon>
        <taxon>Insecta</taxon>
        <taxon>Pterygota</taxon>
        <taxon>Neoptera</taxon>
        <taxon>Endopterygota</taxon>
        <taxon>Diptera</taxon>
        <taxon>Nematocera</taxon>
        <taxon>Culicoidea</taxon>
        <taxon>Culicidae</taxon>
        <taxon>Anophelinae</taxon>
        <taxon>Anopheles</taxon>
    </lineage>
</organism>
<evidence type="ECO:0000313" key="1">
    <source>
        <dbReference type="EnsemblMetazoa" id="ACOM034654-PA.1"/>
    </source>
</evidence>
<accession>A0A8W7PNT5</accession>
<reference evidence="1" key="1">
    <citation type="submission" date="2022-08" db="UniProtKB">
        <authorList>
            <consortium name="EnsemblMetazoa"/>
        </authorList>
    </citation>
    <scope>IDENTIFICATION</scope>
</reference>
<dbReference type="AlphaFoldDB" id="A0A8W7PNT5"/>
<dbReference type="Proteomes" id="UP000075882">
    <property type="component" value="Unassembled WGS sequence"/>
</dbReference>
<name>A0A8W7PNT5_ANOCL</name>
<proteinExistence type="predicted"/>
<dbReference type="EnsemblMetazoa" id="ACOM034654-RA">
    <property type="protein sequence ID" value="ACOM034654-PA.1"/>
    <property type="gene ID" value="ACOM034654"/>
</dbReference>
<protein>
    <submittedName>
        <fullName evidence="1">Uncharacterized protein</fullName>
    </submittedName>
</protein>
<sequence>MSQRPAEEEHRAPRQSARTCEYRRCAHHRVPLSPRESFQAAVCHKQLRQRAEQDWRRLHTHVCLVLPGNVHRGFLLHQLEKLKREQLDGRRYLRPCEYAWVQHQLNDLFMRT</sequence>